<sequence length="270" mass="31004">MNKKVFQFVNFKRNGRFSTAIETIKDYNTSRYAMVLLAVGLTVLNCAFTNIDIIFSAAVPIFNCISDKKNITSLNNQILIKNEFYLDNDMCFNQNGCPIIAFSDEFEYTIPIKWSLICERSFYVFLLNLSVSLGMTLSCFWNGYLADRFGRKTSSTVSLLLNIMLRIISLFVNSIELYIGFRLALSALDISMYMHVYLLCIELTPQKYRIFSDVARSFFYSIGILSLPLIFYILGHWINVQIFIAITTLICLILVSKKLDTLVKVNNVDQ</sequence>
<name>A0A177B045_9BILA</name>
<evidence type="ECO:0000313" key="8">
    <source>
        <dbReference type="Proteomes" id="UP000078046"/>
    </source>
</evidence>
<evidence type="ECO:0000256" key="1">
    <source>
        <dbReference type="ARBA" id="ARBA00004141"/>
    </source>
</evidence>
<dbReference type="Proteomes" id="UP000078046">
    <property type="component" value="Unassembled WGS sequence"/>
</dbReference>
<feature type="domain" description="Major facilitator superfamily (MFS) profile" evidence="6">
    <location>
        <begin position="53"/>
        <end position="270"/>
    </location>
</feature>
<keyword evidence="8" id="KW-1185">Reference proteome</keyword>
<feature type="transmembrane region" description="Helical" evidence="5">
    <location>
        <begin position="163"/>
        <end position="185"/>
    </location>
</feature>
<evidence type="ECO:0000256" key="3">
    <source>
        <dbReference type="ARBA" id="ARBA00022989"/>
    </source>
</evidence>
<dbReference type="InterPro" id="IPR020846">
    <property type="entry name" value="MFS_dom"/>
</dbReference>
<keyword evidence="3 5" id="KW-1133">Transmembrane helix</keyword>
<feature type="transmembrane region" description="Helical" evidence="5">
    <location>
        <begin position="217"/>
        <end position="234"/>
    </location>
</feature>
<feature type="transmembrane region" description="Helical" evidence="5">
    <location>
        <begin position="122"/>
        <end position="143"/>
    </location>
</feature>
<dbReference type="SUPFAM" id="SSF103473">
    <property type="entry name" value="MFS general substrate transporter"/>
    <property type="match status" value="1"/>
</dbReference>
<reference evidence="7 8" key="1">
    <citation type="submission" date="2016-04" db="EMBL/GenBank/DDBJ databases">
        <title>The genome of Intoshia linei affirms orthonectids as highly simplified spiralians.</title>
        <authorList>
            <person name="Mikhailov K.V."/>
            <person name="Slusarev G.S."/>
            <person name="Nikitin M.A."/>
            <person name="Logacheva M.D."/>
            <person name="Penin A."/>
            <person name="Aleoshin V."/>
            <person name="Panchin Y.V."/>
        </authorList>
    </citation>
    <scope>NUCLEOTIDE SEQUENCE [LARGE SCALE GENOMIC DNA]</scope>
    <source>
        <strain evidence="7">Intl2013</strain>
        <tissue evidence="7">Whole animal</tissue>
    </source>
</reference>
<dbReference type="GO" id="GO:0022857">
    <property type="term" value="F:transmembrane transporter activity"/>
    <property type="evidence" value="ECO:0007669"/>
    <property type="project" value="InterPro"/>
</dbReference>
<evidence type="ECO:0000256" key="5">
    <source>
        <dbReference type="SAM" id="Phobius"/>
    </source>
</evidence>
<keyword evidence="2 5" id="KW-0812">Transmembrane</keyword>
<protein>
    <recommendedName>
        <fullName evidence="6">Major facilitator superfamily (MFS) profile domain-containing protein</fullName>
    </recommendedName>
</protein>
<comment type="subcellular location">
    <subcellularLocation>
        <location evidence="1">Membrane</location>
        <topology evidence="1">Multi-pass membrane protein</topology>
    </subcellularLocation>
</comment>
<dbReference type="PROSITE" id="PS50850">
    <property type="entry name" value="MFS"/>
    <property type="match status" value="1"/>
</dbReference>
<evidence type="ECO:0000313" key="7">
    <source>
        <dbReference type="EMBL" id="OAF67102.1"/>
    </source>
</evidence>
<dbReference type="Gene3D" id="1.20.1250.20">
    <property type="entry name" value="MFS general substrate transporter like domains"/>
    <property type="match status" value="1"/>
</dbReference>
<evidence type="ECO:0000259" key="6">
    <source>
        <dbReference type="PROSITE" id="PS50850"/>
    </source>
</evidence>
<feature type="transmembrane region" description="Helical" evidence="5">
    <location>
        <begin position="240"/>
        <end position="256"/>
    </location>
</feature>
<dbReference type="PANTHER" id="PTHR24064">
    <property type="entry name" value="SOLUTE CARRIER FAMILY 22 MEMBER"/>
    <property type="match status" value="1"/>
</dbReference>
<keyword evidence="4 5" id="KW-0472">Membrane</keyword>
<dbReference type="GO" id="GO:0016020">
    <property type="term" value="C:membrane"/>
    <property type="evidence" value="ECO:0007669"/>
    <property type="project" value="UniProtKB-SubCell"/>
</dbReference>
<feature type="transmembrane region" description="Helical" evidence="5">
    <location>
        <begin position="32"/>
        <end position="59"/>
    </location>
</feature>
<dbReference type="InterPro" id="IPR036259">
    <property type="entry name" value="MFS_trans_sf"/>
</dbReference>
<dbReference type="AlphaFoldDB" id="A0A177B045"/>
<dbReference type="EMBL" id="LWCA01000745">
    <property type="protein sequence ID" value="OAF67102.1"/>
    <property type="molecule type" value="Genomic_DNA"/>
</dbReference>
<evidence type="ECO:0000256" key="4">
    <source>
        <dbReference type="ARBA" id="ARBA00023136"/>
    </source>
</evidence>
<dbReference type="InterPro" id="IPR011701">
    <property type="entry name" value="MFS"/>
</dbReference>
<dbReference type="Pfam" id="PF07690">
    <property type="entry name" value="MFS_1"/>
    <property type="match status" value="1"/>
</dbReference>
<comment type="caution">
    <text evidence="7">The sequence shown here is derived from an EMBL/GenBank/DDBJ whole genome shotgun (WGS) entry which is preliminary data.</text>
</comment>
<dbReference type="OrthoDB" id="5296287at2759"/>
<accession>A0A177B045</accession>
<organism evidence="7 8">
    <name type="scientific">Intoshia linei</name>
    <dbReference type="NCBI Taxonomy" id="1819745"/>
    <lineage>
        <taxon>Eukaryota</taxon>
        <taxon>Metazoa</taxon>
        <taxon>Spiralia</taxon>
        <taxon>Lophotrochozoa</taxon>
        <taxon>Mesozoa</taxon>
        <taxon>Orthonectida</taxon>
        <taxon>Rhopaluridae</taxon>
        <taxon>Intoshia</taxon>
    </lineage>
</organism>
<proteinExistence type="predicted"/>
<evidence type="ECO:0000256" key="2">
    <source>
        <dbReference type="ARBA" id="ARBA00022692"/>
    </source>
</evidence>
<gene>
    <name evidence="7" type="ORF">A3Q56_05171</name>
</gene>